<proteinExistence type="predicted"/>
<evidence type="ECO:0000313" key="6">
    <source>
        <dbReference type="Proteomes" id="UP000219494"/>
    </source>
</evidence>
<dbReference type="PANTHER" id="PTHR43547:SF2">
    <property type="entry name" value="HYBRID SIGNAL TRANSDUCTION HISTIDINE KINASE C"/>
    <property type="match status" value="1"/>
</dbReference>
<dbReference type="InterPro" id="IPR036097">
    <property type="entry name" value="HisK_dim/P_sf"/>
</dbReference>
<dbReference type="Pfam" id="PF00512">
    <property type="entry name" value="HisKA"/>
    <property type="match status" value="1"/>
</dbReference>
<dbReference type="AlphaFoldDB" id="A0A285R5F0"/>
<dbReference type="GO" id="GO:0000155">
    <property type="term" value="F:phosphorelay sensor kinase activity"/>
    <property type="evidence" value="ECO:0007669"/>
    <property type="project" value="InterPro"/>
</dbReference>
<comment type="catalytic activity">
    <reaction evidence="1">
        <text>ATP + protein L-histidine = ADP + protein N-phospho-L-histidine.</text>
        <dbReference type="EC" id="2.7.13.3"/>
    </reaction>
</comment>
<feature type="domain" description="Histidine kinase" evidence="4">
    <location>
        <begin position="350"/>
        <end position="546"/>
    </location>
</feature>
<dbReference type="SUPFAM" id="SSF47384">
    <property type="entry name" value="Homodimeric domain of signal transducing histidine kinase"/>
    <property type="match status" value="1"/>
</dbReference>
<keyword evidence="6" id="KW-1185">Reference proteome</keyword>
<dbReference type="Gene3D" id="1.10.287.130">
    <property type="match status" value="1"/>
</dbReference>
<dbReference type="InterPro" id="IPR036890">
    <property type="entry name" value="HATPase_C_sf"/>
</dbReference>
<dbReference type="SMART" id="SM00388">
    <property type="entry name" value="HisKA"/>
    <property type="match status" value="1"/>
</dbReference>
<dbReference type="RefSeq" id="WP_097065067.1">
    <property type="nucleotide sequence ID" value="NZ_OBMI01000003.1"/>
</dbReference>
<dbReference type="Proteomes" id="UP000219494">
    <property type="component" value="Unassembled WGS sequence"/>
</dbReference>
<dbReference type="InterPro" id="IPR005467">
    <property type="entry name" value="His_kinase_dom"/>
</dbReference>
<dbReference type="OrthoDB" id="9813151at2"/>
<keyword evidence="3" id="KW-0597">Phosphoprotein</keyword>
<evidence type="ECO:0000256" key="2">
    <source>
        <dbReference type="ARBA" id="ARBA00012438"/>
    </source>
</evidence>
<dbReference type="Gene3D" id="3.30.565.10">
    <property type="entry name" value="Histidine kinase-like ATPase, C-terminal domain"/>
    <property type="match status" value="1"/>
</dbReference>
<evidence type="ECO:0000256" key="1">
    <source>
        <dbReference type="ARBA" id="ARBA00000085"/>
    </source>
</evidence>
<dbReference type="PANTHER" id="PTHR43547">
    <property type="entry name" value="TWO-COMPONENT HISTIDINE KINASE"/>
    <property type="match status" value="1"/>
</dbReference>
<evidence type="ECO:0000259" key="4">
    <source>
        <dbReference type="PROSITE" id="PS50109"/>
    </source>
</evidence>
<dbReference type="EC" id="2.7.13.3" evidence="2"/>
<sequence length="568" mass="59659">MRFDDVLETVLSSTHETPQAAAAAWRQLVDLVGRGRVPADGAVMERLHELRARVPVTTRSASARALAGARPPLALVDLLACDEASVGSPLLRHVELSLANWEALLPRLTPTARAVLRHRRDLPGEVVRALETFGSVDFVLPGLPAPADVKAPYRLAAPIDPLPTTTPPEPPSFKSVGSVARAIPLVVEALRRGNDNDVPAPLPDGTFRIADVVARIEAFQRDGASPAPEAPAVPAREQFRFEADATGVIRWVEGVARGAVIGLSLATPAQPGGTGVDGGAAGAFRRRTAFADARLSLAGGLARGIWLLSATPVFDTATGRFTGYRGHGRRPNPHEQAGGAAALRADSLRQLVHELRTPTNAIAGFAEMIEHQLLGPVADAYRLQAVAIRADAGRLLAAIEDLDAAARSEAGALELSPEPLDPATLLRRALAEVEQLRAVRDCSVDLVAGEGRVFADRRTLERLLTRLLGTLIGAGEAGEVIPVTIRPANAAVELVFGRPRALAAYAGDALLQIDEENSPASLLGTGFTLRLVRNLAQALGGTLVIEAARLVLLLPAAAGRIADQAASG</sequence>
<dbReference type="InterPro" id="IPR003661">
    <property type="entry name" value="HisK_dim/P_dom"/>
</dbReference>
<protein>
    <recommendedName>
        <fullName evidence="2">histidine kinase</fullName>
        <ecNumber evidence="2">2.7.13.3</ecNumber>
    </recommendedName>
</protein>
<evidence type="ECO:0000256" key="3">
    <source>
        <dbReference type="ARBA" id="ARBA00022553"/>
    </source>
</evidence>
<dbReference type="EMBL" id="OBMI01000003">
    <property type="protein sequence ID" value="SOB87582.1"/>
    <property type="molecule type" value="Genomic_DNA"/>
</dbReference>
<organism evidence="5 6">
    <name type="scientific">Sphingomonas guangdongensis</name>
    <dbReference type="NCBI Taxonomy" id="1141890"/>
    <lineage>
        <taxon>Bacteria</taxon>
        <taxon>Pseudomonadati</taxon>
        <taxon>Pseudomonadota</taxon>
        <taxon>Alphaproteobacteria</taxon>
        <taxon>Sphingomonadales</taxon>
        <taxon>Sphingomonadaceae</taxon>
        <taxon>Sphingomonas</taxon>
    </lineage>
</organism>
<gene>
    <name evidence="5" type="ORF">SAMN06297144_2714</name>
</gene>
<dbReference type="SUPFAM" id="SSF55874">
    <property type="entry name" value="ATPase domain of HSP90 chaperone/DNA topoisomerase II/histidine kinase"/>
    <property type="match status" value="1"/>
</dbReference>
<dbReference type="CDD" id="cd00082">
    <property type="entry name" value="HisKA"/>
    <property type="match status" value="1"/>
</dbReference>
<name>A0A285R5F0_9SPHN</name>
<accession>A0A285R5F0</accession>
<evidence type="ECO:0000313" key="5">
    <source>
        <dbReference type="EMBL" id="SOB87582.1"/>
    </source>
</evidence>
<dbReference type="PROSITE" id="PS50109">
    <property type="entry name" value="HIS_KIN"/>
    <property type="match status" value="1"/>
</dbReference>
<reference evidence="5 6" key="1">
    <citation type="submission" date="2017-07" db="EMBL/GenBank/DDBJ databases">
        <authorList>
            <person name="Sun Z.S."/>
            <person name="Albrecht U."/>
            <person name="Echele G."/>
            <person name="Lee C.C."/>
        </authorList>
    </citation>
    <scope>NUCLEOTIDE SEQUENCE [LARGE SCALE GENOMIC DNA]</scope>
    <source>
        <strain evidence="5 6">CGMCC 1.12672</strain>
    </source>
</reference>